<name>A0A517SSV9_9BACT</name>
<protein>
    <submittedName>
        <fullName evidence="7">RNA polymerase sigma factor FliA</fullName>
    </submittedName>
</protein>
<evidence type="ECO:0000259" key="5">
    <source>
        <dbReference type="Pfam" id="PF04542"/>
    </source>
</evidence>
<dbReference type="EMBL" id="CP036272">
    <property type="protein sequence ID" value="QDT59200.1"/>
    <property type="molecule type" value="Genomic_DNA"/>
</dbReference>
<feature type="domain" description="RNA polymerase sigma-70 region 2" evidence="5">
    <location>
        <begin position="21"/>
        <end position="90"/>
    </location>
</feature>
<dbReference type="InterPro" id="IPR007630">
    <property type="entry name" value="RNA_pol_sigma70_r4"/>
</dbReference>
<dbReference type="InterPro" id="IPR013324">
    <property type="entry name" value="RNA_pol_sigma_r3/r4-like"/>
</dbReference>
<dbReference type="CDD" id="cd06171">
    <property type="entry name" value="Sigma70_r4"/>
    <property type="match status" value="1"/>
</dbReference>
<evidence type="ECO:0000256" key="1">
    <source>
        <dbReference type="ARBA" id="ARBA00023015"/>
    </source>
</evidence>
<dbReference type="PANTHER" id="PTHR30385">
    <property type="entry name" value="SIGMA FACTOR F FLAGELLAR"/>
    <property type="match status" value="1"/>
</dbReference>
<dbReference type="InterPro" id="IPR000943">
    <property type="entry name" value="RNA_pol_sigma70"/>
</dbReference>
<proteinExistence type="predicted"/>
<keyword evidence="2" id="KW-0731">Sigma factor</keyword>
<evidence type="ECO:0000313" key="8">
    <source>
        <dbReference type="Proteomes" id="UP000315003"/>
    </source>
</evidence>
<dbReference type="PRINTS" id="PR00046">
    <property type="entry name" value="SIGMA70FCT"/>
</dbReference>
<dbReference type="SUPFAM" id="SSF88946">
    <property type="entry name" value="Sigma2 domain of RNA polymerase sigma factors"/>
    <property type="match status" value="1"/>
</dbReference>
<dbReference type="GO" id="GO:0003677">
    <property type="term" value="F:DNA binding"/>
    <property type="evidence" value="ECO:0007669"/>
    <property type="project" value="UniProtKB-KW"/>
</dbReference>
<accession>A0A517SSV9</accession>
<dbReference type="PANTHER" id="PTHR30385:SF7">
    <property type="entry name" value="RNA POLYMERASE SIGMA FACTOR FLIA"/>
    <property type="match status" value="1"/>
</dbReference>
<dbReference type="InterPro" id="IPR013325">
    <property type="entry name" value="RNA_pol_sigma_r2"/>
</dbReference>
<gene>
    <name evidence="7" type="primary">fliA_2</name>
    <name evidence="7" type="ORF">SV7mr_17070</name>
</gene>
<dbReference type="Gene3D" id="1.10.1740.10">
    <property type="match status" value="1"/>
</dbReference>
<dbReference type="GO" id="GO:0016987">
    <property type="term" value="F:sigma factor activity"/>
    <property type="evidence" value="ECO:0007669"/>
    <property type="project" value="UniProtKB-KW"/>
</dbReference>
<evidence type="ECO:0000256" key="3">
    <source>
        <dbReference type="ARBA" id="ARBA00023125"/>
    </source>
</evidence>
<dbReference type="NCBIfam" id="TIGR02937">
    <property type="entry name" value="sigma70-ECF"/>
    <property type="match status" value="1"/>
</dbReference>
<keyword evidence="3" id="KW-0238">DNA-binding</keyword>
<sequence length="236" mass="26875">MKSTLERTYKPAAKSDWDRLVLDNLDYVGRILSTMVIATRDADQRDNLHSAGVLGLVQAASSYDPSQGVAFRTFAYPRIRGAIVDELRKLSPLSPRVMKHVSVVRELYESMEPPVTPEGLSKHSGLSLDEVHEALEAMRFIKPESWKDLSEIIYDAWHHDYQSPRELVEQKEITLLVAELIEDLPEKERLVLTLYYKEELNLAEVGAVLGLSESRISRLLASARFQLGEAIRWKTR</sequence>
<dbReference type="InterPro" id="IPR014284">
    <property type="entry name" value="RNA_pol_sigma-70_dom"/>
</dbReference>
<dbReference type="Pfam" id="PF04545">
    <property type="entry name" value="Sigma70_r4"/>
    <property type="match status" value="1"/>
</dbReference>
<evidence type="ECO:0000256" key="4">
    <source>
        <dbReference type="ARBA" id="ARBA00023163"/>
    </source>
</evidence>
<dbReference type="OrthoDB" id="9799825at2"/>
<keyword evidence="8" id="KW-1185">Reference proteome</keyword>
<dbReference type="Pfam" id="PF04542">
    <property type="entry name" value="Sigma70_r2"/>
    <property type="match status" value="1"/>
</dbReference>
<evidence type="ECO:0000256" key="2">
    <source>
        <dbReference type="ARBA" id="ARBA00023082"/>
    </source>
</evidence>
<feature type="domain" description="RNA polymerase sigma-70 region 4" evidence="6">
    <location>
        <begin position="181"/>
        <end position="224"/>
    </location>
</feature>
<dbReference type="SUPFAM" id="SSF88659">
    <property type="entry name" value="Sigma3 and sigma4 domains of RNA polymerase sigma factors"/>
    <property type="match status" value="1"/>
</dbReference>
<dbReference type="Gene3D" id="1.20.140.160">
    <property type="match status" value="1"/>
</dbReference>
<organism evidence="7 8">
    <name type="scientific">Stieleria bergensis</name>
    <dbReference type="NCBI Taxonomy" id="2528025"/>
    <lineage>
        <taxon>Bacteria</taxon>
        <taxon>Pseudomonadati</taxon>
        <taxon>Planctomycetota</taxon>
        <taxon>Planctomycetia</taxon>
        <taxon>Pirellulales</taxon>
        <taxon>Pirellulaceae</taxon>
        <taxon>Stieleria</taxon>
    </lineage>
</organism>
<evidence type="ECO:0000313" key="7">
    <source>
        <dbReference type="EMBL" id="QDT59200.1"/>
    </source>
</evidence>
<dbReference type="InterPro" id="IPR007627">
    <property type="entry name" value="RNA_pol_sigma70_r2"/>
</dbReference>
<reference evidence="7 8" key="1">
    <citation type="submission" date="2019-02" db="EMBL/GenBank/DDBJ databases">
        <title>Deep-cultivation of Planctomycetes and their phenomic and genomic characterization uncovers novel biology.</title>
        <authorList>
            <person name="Wiegand S."/>
            <person name="Jogler M."/>
            <person name="Boedeker C."/>
            <person name="Pinto D."/>
            <person name="Vollmers J."/>
            <person name="Rivas-Marin E."/>
            <person name="Kohn T."/>
            <person name="Peeters S.H."/>
            <person name="Heuer A."/>
            <person name="Rast P."/>
            <person name="Oberbeckmann S."/>
            <person name="Bunk B."/>
            <person name="Jeske O."/>
            <person name="Meyerdierks A."/>
            <person name="Storesund J.E."/>
            <person name="Kallscheuer N."/>
            <person name="Luecker S."/>
            <person name="Lage O.M."/>
            <person name="Pohl T."/>
            <person name="Merkel B.J."/>
            <person name="Hornburger P."/>
            <person name="Mueller R.-W."/>
            <person name="Bruemmer F."/>
            <person name="Labrenz M."/>
            <person name="Spormann A.M."/>
            <person name="Op den Camp H."/>
            <person name="Overmann J."/>
            <person name="Amann R."/>
            <person name="Jetten M.S.M."/>
            <person name="Mascher T."/>
            <person name="Medema M.H."/>
            <person name="Devos D.P."/>
            <person name="Kaster A.-K."/>
            <person name="Ovreas L."/>
            <person name="Rohde M."/>
            <person name="Galperin M.Y."/>
            <person name="Jogler C."/>
        </authorList>
    </citation>
    <scope>NUCLEOTIDE SEQUENCE [LARGE SCALE GENOMIC DNA]</scope>
    <source>
        <strain evidence="7 8">SV_7m_r</strain>
    </source>
</reference>
<dbReference type="Proteomes" id="UP000315003">
    <property type="component" value="Chromosome"/>
</dbReference>
<dbReference type="AlphaFoldDB" id="A0A517SSV9"/>
<dbReference type="RefSeq" id="WP_145270915.1">
    <property type="nucleotide sequence ID" value="NZ_CP036272.1"/>
</dbReference>
<evidence type="ECO:0000259" key="6">
    <source>
        <dbReference type="Pfam" id="PF04545"/>
    </source>
</evidence>
<keyword evidence="4" id="KW-0804">Transcription</keyword>
<keyword evidence="1" id="KW-0805">Transcription regulation</keyword>
<dbReference type="GO" id="GO:0006352">
    <property type="term" value="P:DNA-templated transcription initiation"/>
    <property type="evidence" value="ECO:0007669"/>
    <property type="project" value="InterPro"/>
</dbReference>